<evidence type="ECO:0000313" key="13">
    <source>
        <dbReference type="Proteomes" id="UP000587586"/>
    </source>
</evidence>
<evidence type="ECO:0000256" key="11">
    <source>
        <dbReference type="SAM" id="Coils"/>
    </source>
</evidence>
<evidence type="ECO:0000256" key="5">
    <source>
        <dbReference type="ARBA" id="ARBA00022475"/>
    </source>
</evidence>
<keyword evidence="12" id="KW-0966">Cell projection</keyword>
<name>A0A6V8N7M9_9BACT</name>
<evidence type="ECO:0000256" key="3">
    <source>
        <dbReference type="ARBA" id="ARBA00020392"/>
    </source>
</evidence>
<accession>A0A6V8N7M9</accession>
<dbReference type="Gene3D" id="1.10.287.1700">
    <property type="match status" value="1"/>
</dbReference>
<proteinExistence type="inferred from homology"/>
<protein>
    <recommendedName>
        <fullName evidence="3">Flagellar FliJ protein</fullName>
    </recommendedName>
</protein>
<dbReference type="RefSeq" id="WP_183359867.1">
    <property type="nucleotide sequence ID" value="NZ_BLXZ01000002.1"/>
</dbReference>
<reference evidence="13" key="1">
    <citation type="submission" date="2020-06" db="EMBL/GenBank/DDBJ databases">
        <title>Draft genomic sequecing of Geomonas sp. Red745.</title>
        <authorList>
            <person name="Itoh H."/>
            <person name="Xu Z.X."/>
            <person name="Ushijima N."/>
            <person name="Masuda Y."/>
            <person name="Shiratori Y."/>
            <person name="Senoo K."/>
        </authorList>
    </citation>
    <scope>NUCLEOTIDE SEQUENCE [LARGE SCALE GENOMIC DNA]</scope>
    <source>
        <strain evidence="13">Red745</strain>
    </source>
</reference>
<keyword evidence="12" id="KW-0282">Flagellum</keyword>
<evidence type="ECO:0000313" key="12">
    <source>
        <dbReference type="EMBL" id="GFO67309.1"/>
    </source>
</evidence>
<keyword evidence="11" id="KW-0175">Coiled coil</keyword>
<keyword evidence="8" id="KW-0653">Protein transport</keyword>
<sequence>MAGQPEFRLEQVLKFRKEVEKMHQLELAQARQQHDNARERLNREKSALKALEQEFCERQAEGIEAKDLQLYGDFTMRKTQEIHAIRDSLPLLEKAVQERREALLVAAKEKKALEVYKEKKLKDLRLEQLTRERAFLDEVAVQSRGGQQ</sequence>
<gene>
    <name evidence="12" type="primary">fliJ</name>
    <name evidence="12" type="ORF">GMLC_08880</name>
</gene>
<dbReference type="EMBL" id="BLXZ01000002">
    <property type="protein sequence ID" value="GFO67309.1"/>
    <property type="molecule type" value="Genomic_DNA"/>
</dbReference>
<comment type="caution">
    <text evidence="12">The sequence shown here is derived from an EMBL/GenBank/DDBJ whole genome shotgun (WGS) entry which is preliminary data.</text>
</comment>
<keyword evidence="12" id="KW-0969">Cilium</keyword>
<evidence type="ECO:0000256" key="9">
    <source>
        <dbReference type="ARBA" id="ARBA00023136"/>
    </source>
</evidence>
<evidence type="ECO:0000256" key="1">
    <source>
        <dbReference type="ARBA" id="ARBA00004413"/>
    </source>
</evidence>
<comment type="subcellular location">
    <subcellularLocation>
        <location evidence="1">Cell membrane</location>
        <topology evidence="1">Peripheral membrane protein</topology>
        <orientation evidence="1">Cytoplasmic side</orientation>
    </subcellularLocation>
</comment>
<dbReference type="GO" id="GO:0006935">
    <property type="term" value="P:chemotaxis"/>
    <property type="evidence" value="ECO:0007669"/>
    <property type="project" value="UniProtKB-KW"/>
</dbReference>
<keyword evidence="6" id="KW-0145">Chemotaxis</keyword>
<dbReference type="GO" id="GO:0071973">
    <property type="term" value="P:bacterial-type flagellum-dependent cell motility"/>
    <property type="evidence" value="ECO:0007669"/>
    <property type="project" value="InterPro"/>
</dbReference>
<evidence type="ECO:0000256" key="10">
    <source>
        <dbReference type="ARBA" id="ARBA00023225"/>
    </source>
</evidence>
<dbReference type="GO" id="GO:0015031">
    <property type="term" value="P:protein transport"/>
    <property type="evidence" value="ECO:0007669"/>
    <property type="project" value="UniProtKB-KW"/>
</dbReference>
<dbReference type="Pfam" id="PF02050">
    <property type="entry name" value="FliJ"/>
    <property type="match status" value="1"/>
</dbReference>
<dbReference type="GO" id="GO:0005886">
    <property type="term" value="C:plasma membrane"/>
    <property type="evidence" value="ECO:0007669"/>
    <property type="project" value="UniProtKB-SubCell"/>
</dbReference>
<evidence type="ECO:0000256" key="8">
    <source>
        <dbReference type="ARBA" id="ARBA00022927"/>
    </source>
</evidence>
<dbReference type="InterPro" id="IPR053716">
    <property type="entry name" value="Flag_assembly_chemotaxis_eff"/>
</dbReference>
<evidence type="ECO:0000256" key="2">
    <source>
        <dbReference type="ARBA" id="ARBA00010004"/>
    </source>
</evidence>
<feature type="coiled-coil region" evidence="11">
    <location>
        <begin position="20"/>
        <end position="54"/>
    </location>
</feature>
<keyword evidence="13" id="KW-1185">Reference proteome</keyword>
<evidence type="ECO:0000256" key="7">
    <source>
        <dbReference type="ARBA" id="ARBA00022795"/>
    </source>
</evidence>
<keyword evidence="4" id="KW-0813">Transport</keyword>
<dbReference type="NCBIfam" id="TIGR02473">
    <property type="entry name" value="flagell_FliJ"/>
    <property type="match status" value="1"/>
</dbReference>
<dbReference type="InterPro" id="IPR012823">
    <property type="entry name" value="Flagell_FliJ"/>
</dbReference>
<dbReference type="Proteomes" id="UP000587586">
    <property type="component" value="Unassembled WGS sequence"/>
</dbReference>
<dbReference type="GO" id="GO:0009288">
    <property type="term" value="C:bacterial-type flagellum"/>
    <property type="evidence" value="ECO:0007669"/>
    <property type="project" value="InterPro"/>
</dbReference>
<organism evidence="12 13">
    <name type="scientific">Geomonas limicola</name>
    <dbReference type="NCBI Taxonomy" id="2740186"/>
    <lineage>
        <taxon>Bacteria</taxon>
        <taxon>Pseudomonadati</taxon>
        <taxon>Thermodesulfobacteriota</taxon>
        <taxon>Desulfuromonadia</taxon>
        <taxon>Geobacterales</taxon>
        <taxon>Geobacteraceae</taxon>
        <taxon>Geomonas</taxon>
    </lineage>
</organism>
<evidence type="ECO:0000256" key="4">
    <source>
        <dbReference type="ARBA" id="ARBA00022448"/>
    </source>
</evidence>
<keyword evidence="5" id="KW-1003">Cell membrane</keyword>
<keyword evidence="10" id="KW-1006">Bacterial flagellum protein export</keyword>
<comment type="similarity">
    <text evidence="2">Belongs to the FliJ family.</text>
</comment>
<keyword evidence="7" id="KW-1005">Bacterial flagellum biogenesis</keyword>
<dbReference type="AlphaFoldDB" id="A0A6V8N7M9"/>
<evidence type="ECO:0000256" key="6">
    <source>
        <dbReference type="ARBA" id="ARBA00022500"/>
    </source>
</evidence>
<keyword evidence="9" id="KW-0472">Membrane</keyword>
<dbReference type="GO" id="GO:0044781">
    <property type="term" value="P:bacterial-type flagellum organization"/>
    <property type="evidence" value="ECO:0007669"/>
    <property type="project" value="UniProtKB-KW"/>
</dbReference>